<dbReference type="EMBL" id="BONE01000033">
    <property type="protein sequence ID" value="GIF74682.1"/>
    <property type="molecule type" value="Genomic_DNA"/>
</dbReference>
<sequence length="442" mass="46170">MTGLREHFAETAGRAKHYDVTAVAVRRARRHTLVTRGLAAVAAALAAGSAVVAVAGDGGTPVPDYETVDATRPATEGRLDWLPPTFVASEPAAQPVLPTGRGVGPGALVYRTSTGPDEGLLTSDGTSYRVPGEARGLSPDGRWLAYAAGGTLVFHSLVDGRTHRLADGDVTGWSVDGTTAVLAQRSGDGPPPQVATVFRPDDGANRTVPVPDPAWWSPRGLSADGEVVLMPRRMVPLRQDVPLSALPGLTSTAAPDASATEPPDLPVGTASPVAPAGTLTLPGSEIGFGVGFVDPVDRTSRSVAVLAEPLGLTDPEGWHGGVDEAIRVRPDTGGLVFQPQQAFPEGEFTVYSRADLYEVDPGTGLPLRRFRLPPPSTAPQGHVLRLIAVGADGFLLSANDDRPPWMTSRLEVLDPVTGDRRTVLRTTGEVEVALTRGGTFLM</sequence>
<dbReference type="RefSeq" id="WP_203715444.1">
    <property type="nucleotide sequence ID" value="NZ_BONE01000033.1"/>
</dbReference>
<name>A0ABQ4CTS9_9ACTN</name>
<evidence type="ECO:0000313" key="3">
    <source>
        <dbReference type="Proteomes" id="UP000604117"/>
    </source>
</evidence>
<evidence type="ECO:0000256" key="1">
    <source>
        <dbReference type="SAM" id="MobiDB-lite"/>
    </source>
</evidence>
<keyword evidence="3" id="KW-1185">Reference proteome</keyword>
<gene>
    <name evidence="2" type="ORF">Asi02nite_42000</name>
</gene>
<evidence type="ECO:0000313" key="2">
    <source>
        <dbReference type="EMBL" id="GIF74682.1"/>
    </source>
</evidence>
<organism evidence="2 3">
    <name type="scientific">Asanoa siamensis</name>
    <dbReference type="NCBI Taxonomy" id="926357"/>
    <lineage>
        <taxon>Bacteria</taxon>
        <taxon>Bacillati</taxon>
        <taxon>Actinomycetota</taxon>
        <taxon>Actinomycetes</taxon>
        <taxon>Micromonosporales</taxon>
        <taxon>Micromonosporaceae</taxon>
        <taxon>Asanoa</taxon>
    </lineage>
</organism>
<dbReference type="SUPFAM" id="SSF82171">
    <property type="entry name" value="DPP6 N-terminal domain-like"/>
    <property type="match status" value="1"/>
</dbReference>
<accession>A0ABQ4CTS9</accession>
<proteinExistence type="predicted"/>
<reference evidence="2 3" key="1">
    <citation type="submission" date="2021-01" db="EMBL/GenBank/DDBJ databases">
        <title>Whole genome shotgun sequence of Asanoa siamensis NBRC 107932.</title>
        <authorList>
            <person name="Komaki H."/>
            <person name="Tamura T."/>
        </authorList>
    </citation>
    <scope>NUCLEOTIDE SEQUENCE [LARGE SCALE GENOMIC DNA]</scope>
    <source>
        <strain evidence="2 3">NBRC 107932</strain>
    </source>
</reference>
<feature type="region of interest" description="Disordered" evidence="1">
    <location>
        <begin position="248"/>
        <end position="272"/>
    </location>
</feature>
<evidence type="ECO:0008006" key="4">
    <source>
        <dbReference type="Google" id="ProtNLM"/>
    </source>
</evidence>
<dbReference type="Proteomes" id="UP000604117">
    <property type="component" value="Unassembled WGS sequence"/>
</dbReference>
<comment type="caution">
    <text evidence="2">The sequence shown here is derived from an EMBL/GenBank/DDBJ whole genome shotgun (WGS) entry which is preliminary data.</text>
</comment>
<protein>
    <recommendedName>
        <fullName evidence="4">WD40 repeat protein</fullName>
    </recommendedName>
</protein>